<dbReference type="EMBL" id="MU002243">
    <property type="protein sequence ID" value="KAF2788134.1"/>
    <property type="molecule type" value="Genomic_DNA"/>
</dbReference>
<dbReference type="PRINTS" id="PR00092">
    <property type="entry name" value="TYROSINASE"/>
</dbReference>
<keyword evidence="5" id="KW-1185">Reference proteome</keyword>
<organism evidence="4 5">
    <name type="scientific">Melanomma pulvis-pyrius CBS 109.77</name>
    <dbReference type="NCBI Taxonomy" id="1314802"/>
    <lineage>
        <taxon>Eukaryota</taxon>
        <taxon>Fungi</taxon>
        <taxon>Dikarya</taxon>
        <taxon>Ascomycota</taxon>
        <taxon>Pezizomycotina</taxon>
        <taxon>Dothideomycetes</taxon>
        <taxon>Pleosporomycetidae</taxon>
        <taxon>Pleosporales</taxon>
        <taxon>Melanommataceae</taxon>
        <taxon>Melanomma</taxon>
    </lineage>
</organism>
<sequence length="281" mass="30101">MASPAVLNLPAAASRSRFDELQQSHAMSVDVVHNVGAFLPYHRFFLHTHEHLLRTLCNYTSAQPYWDEPLDAGNFPASPLLSPTTGFGGNGVGETHCIADGPFKDYINPIGPGSRVTNHCINRNLGACESVYASKLAAPQFVSACMALPTFGEFWPCVEFAAHTAGHGGIGGEMLDLVASPGDPLFYLHHAYLDKLWWEWQARDLPARLAQISGNNACPGFPGAPPAQPETLPWGPRAVVGDPGNVTTLGHVLTVDGALPDVTIGDVMDIRGGGLLCYEYV</sequence>
<evidence type="ECO:0000256" key="2">
    <source>
        <dbReference type="ARBA" id="ARBA00023008"/>
    </source>
</evidence>
<dbReference type="OrthoDB" id="6132182at2759"/>
<evidence type="ECO:0000256" key="1">
    <source>
        <dbReference type="ARBA" id="ARBA00022723"/>
    </source>
</evidence>
<keyword evidence="1" id="KW-0479">Metal-binding</keyword>
<dbReference type="InterPro" id="IPR050316">
    <property type="entry name" value="Tyrosinase/Hemocyanin"/>
</dbReference>
<protein>
    <submittedName>
        <fullName evidence="4">Di-copper centre-containing protein</fullName>
    </submittedName>
</protein>
<dbReference type="PROSITE" id="PS00498">
    <property type="entry name" value="TYROSINASE_2"/>
    <property type="match status" value="1"/>
</dbReference>
<name>A0A6A6WW42_9PLEO</name>
<dbReference type="AlphaFoldDB" id="A0A6A6WW42"/>
<dbReference type="Proteomes" id="UP000799757">
    <property type="component" value="Unassembled WGS sequence"/>
</dbReference>
<reference evidence="4" key="1">
    <citation type="journal article" date="2020" name="Stud. Mycol.">
        <title>101 Dothideomycetes genomes: a test case for predicting lifestyles and emergence of pathogens.</title>
        <authorList>
            <person name="Haridas S."/>
            <person name="Albert R."/>
            <person name="Binder M."/>
            <person name="Bloem J."/>
            <person name="Labutti K."/>
            <person name="Salamov A."/>
            <person name="Andreopoulos B."/>
            <person name="Baker S."/>
            <person name="Barry K."/>
            <person name="Bills G."/>
            <person name="Bluhm B."/>
            <person name="Cannon C."/>
            <person name="Castanera R."/>
            <person name="Culley D."/>
            <person name="Daum C."/>
            <person name="Ezra D."/>
            <person name="Gonzalez J."/>
            <person name="Henrissat B."/>
            <person name="Kuo A."/>
            <person name="Liang C."/>
            <person name="Lipzen A."/>
            <person name="Lutzoni F."/>
            <person name="Magnuson J."/>
            <person name="Mondo S."/>
            <person name="Nolan M."/>
            <person name="Ohm R."/>
            <person name="Pangilinan J."/>
            <person name="Park H.-J."/>
            <person name="Ramirez L."/>
            <person name="Alfaro M."/>
            <person name="Sun H."/>
            <person name="Tritt A."/>
            <person name="Yoshinaga Y."/>
            <person name="Zwiers L.-H."/>
            <person name="Turgeon B."/>
            <person name="Goodwin S."/>
            <person name="Spatafora J."/>
            <person name="Crous P."/>
            <person name="Grigoriev I."/>
        </authorList>
    </citation>
    <scope>NUCLEOTIDE SEQUENCE</scope>
    <source>
        <strain evidence="4">CBS 109.77</strain>
    </source>
</reference>
<dbReference type="InterPro" id="IPR008922">
    <property type="entry name" value="Di-copper_centre_dom_sf"/>
</dbReference>
<dbReference type="PANTHER" id="PTHR11474:SF126">
    <property type="entry name" value="TYROSINASE-LIKE PROTEIN TYR-1-RELATED"/>
    <property type="match status" value="1"/>
</dbReference>
<evidence type="ECO:0000313" key="5">
    <source>
        <dbReference type="Proteomes" id="UP000799757"/>
    </source>
</evidence>
<proteinExistence type="predicted"/>
<dbReference type="GO" id="GO:0046872">
    <property type="term" value="F:metal ion binding"/>
    <property type="evidence" value="ECO:0007669"/>
    <property type="project" value="UniProtKB-KW"/>
</dbReference>
<keyword evidence="2" id="KW-0186">Copper</keyword>
<evidence type="ECO:0000259" key="3">
    <source>
        <dbReference type="PROSITE" id="PS00498"/>
    </source>
</evidence>
<dbReference type="Pfam" id="PF00264">
    <property type="entry name" value="Tyrosinase"/>
    <property type="match status" value="1"/>
</dbReference>
<dbReference type="GO" id="GO:0016491">
    <property type="term" value="F:oxidoreductase activity"/>
    <property type="evidence" value="ECO:0007669"/>
    <property type="project" value="InterPro"/>
</dbReference>
<dbReference type="Gene3D" id="1.10.1280.10">
    <property type="entry name" value="Di-copper center containing domain from catechol oxidase"/>
    <property type="match status" value="1"/>
</dbReference>
<dbReference type="PANTHER" id="PTHR11474">
    <property type="entry name" value="TYROSINASE FAMILY MEMBER"/>
    <property type="match status" value="1"/>
</dbReference>
<accession>A0A6A6WW42</accession>
<gene>
    <name evidence="4" type="ORF">K505DRAFT_286680</name>
</gene>
<dbReference type="SUPFAM" id="SSF48056">
    <property type="entry name" value="Di-copper centre-containing domain"/>
    <property type="match status" value="1"/>
</dbReference>
<feature type="domain" description="Tyrosinase copper-binding" evidence="3">
    <location>
        <begin position="183"/>
        <end position="194"/>
    </location>
</feature>
<evidence type="ECO:0000313" key="4">
    <source>
        <dbReference type="EMBL" id="KAF2788134.1"/>
    </source>
</evidence>
<dbReference type="InterPro" id="IPR002227">
    <property type="entry name" value="Tyrosinase_Cu-bd"/>
</dbReference>